<dbReference type="PROSITE" id="PS50126">
    <property type="entry name" value="S1"/>
    <property type="match status" value="4"/>
</dbReference>
<comment type="similarity">
    <text evidence="1">Belongs to the bacterial ribosomal protein bS1 family.</text>
</comment>
<feature type="domain" description="S1 motif" evidence="5">
    <location>
        <begin position="39"/>
        <end position="108"/>
    </location>
</feature>
<dbReference type="Pfam" id="PF00575">
    <property type="entry name" value="S1"/>
    <property type="match status" value="4"/>
</dbReference>
<feature type="region of interest" description="Disordered" evidence="4">
    <location>
        <begin position="429"/>
        <end position="498"/>
    </location>
</feature>
<dbReference type="RefSeq" id="WP_386451997.1">
    <property type="nucleotide sequence ID" value="NZ_JBHSFH010000015.1"/>
</dbReference>
<evidence type="ECO:0000313" key="7">
    <source>
        <dbReference type="Proteomes" id="UP001595997"/>
    </source>
</evidence>
<dbReference type="CDD" id="cd04465">
    <property type="entry name" value="S1_RPS1_repeat_ec2_hs2"/>
    <property type="match status" value="1"/>
</dbReference>
<evidence type="ECO:0000256" key="2">
    <source>
        <dbReference type="ARBA" id="ARBA00022980"/>
    </source>
</evidence>
<dbReference type="SMART" id="SM00316">
    <property type="entry name" value="S1"/>
    <property type="match status" value="4"/>
</dbReference>
<sequence>MTSSTETTATTPQVAVNDIGSEEAFLAAIDETIKYFNDGDIVDGVIVKVDRDEVLLDIGYKTEGVIPSRELSIKHDVDPNEVVAVGDEIEALVLQKEDKEGRLILSKKRAQYERAWGTIEKIKEEDGIVTGTVIEVVKGGLILDIGLRGFLPASLVEMRRVRDLQPYVGKELEAKIIELDKNRNNVVLSRRAWLEQTQSEVRQTFLTTLQKGQVRSGVVSSIVNFGAFVDLGGVDGLVHVSELSWKHIDHPSEVVEVGQEVTVEVLDVDMDRERVSLSLKATQEDPWQQFARTHQIGQVVPGKVTKLVPFGAFVRVDEGIEGLVHISELAERHVEIPEQVVQVNDEIFVKVIDIDLERRRISLSLKQANESFGADPTAVDFDPTLYGMAASYDDQGNYIYPEGFDPEANDWLEGYDKQREEWERQYAEAQQRFEQHQAQVIKSREADEQAAAEGAGGGGGNAQPQQGGNGGGGQTGGSGGSYSSESNEDSGALASDEALAALREKLAGGQS</sequence>
<feature type="domain" description="S1 motif" evidence="5">
    <location>
        <begin position="212"/>
        <end position="280"/>
    </location>
</feature>
<evidence type="ECO:0000256" key="1">
    <source>
        <dbReference type="ARBA" id="ARBA00006767"/>
    </source>
</evidence>
<reference evidence="7" key="1">
    <citation type="journal article" date="2019" name="Int. J. Syst. Evol. Microbiol.">
        <title>The Global Catalogue of Microorganisms (GCM) 10K type strain sequencing project: providing services to taxonomists for standard genome sequencing and annotation.</title>
        <authorList>
            <consortium name="The Broad Institute Genomics Platform"/>
            <consortium name="The Broad Institute Genome Sequencing Center for Infectious Disease"/>
            <person name="Wu L."/>
            <person name="Ma J."/>
        </authorList>
    </citation>
    <scope>NUCLEOTIDE SEQUENCE [LARGE SCALE GENOMIC DNA]</scope>
    <source>
        <strain evidence="7">CGMCC 4.7357</strain>
    </source>
</reference>
<dbReference type="PANTHER" id="PTHR10724">
    <property type="entry name" value="30S RIBOSOMAL PROTEIN S1"/>
    <property type="match status" value="1"/>
</dbReference>
<proteinExistence type="inferred from homology"/>
<dbReference type="NCBIfam" id="NF005911">
    <property type="entry name" value="PRK07899.1"/>
    <property type="match status" value="1"/>
</dbReference>
<feature type="compositionally biased region" description="Low complexity" evidence="4">
    <location>
        <begin position="481"/>
        <end position="492"/>
    </location>
</feature>
<dbReference type="InterPro" id="IPR050437">
    <property type="entry name" value="Ribos_protein_bS1-like"/>
</dbReference>
<dbReference type="InterPro" id="IPR035104">
    <property type="entry name" value="Ribosomal_protein_S1-like"/>
</dbReference>
<feature type="domain" description="S1 motif" evidence="5">
    <location>
        <begin position="297"/>
        <end position="366"/>
    </location>
</feature>
<dbReference type="NCBIfam" id="NF005208">
    <property type="entry name" value="PRK06676.1"/>
    <property type="match status" value="1"/>
</dbReference>
<dbReference type="Gene3D" id="2.40.50.140">
    <property type="entry name" value="Nucleic acid-binding proteins"/>
    <property type="match status" value="4"/>
</dbReference>
<evidence type="ECO:0000256" key="3">
    <source>
        <dbReference type="ARBA" id="ARBA00023274"/>
    </source>
</evidence>
<dbReference type="InterPro" id="IPR012340">
    <property type="entry name" value="NA-bd_OB-fold"/>
</dbReference>
<feature type="domain" description="S1 motif" evidence="5">
    <location>
        <begin position="126"/>
        <end position="191"/>
    </location>
</feature>
<protein>
    <submittedName>
        <fullName evidence="6">30S ribosomal protein S1</fullName>
    </submittedName>
</protein>
<dbReference type="GO" id="GO:0005840">
    <property type="term" value="C:ribosome"/>
    <property type="evidence" value="ECO:0007669"/>
    <property type="project" value="UniProtKB-KW"/>
</dbReference>
<gene>
    <name evidence="6" type="primary">rpsA</name>
    <name evidence="6" type="ORF">ACFPA8_24785</name>
</gene>
<dbReference type="CDD" id="cd05688">
    <property type="entry name" value="S1_RPS1_repeat_ec3"/>
    <property type="match status" value="1"/>
</dbReference>
<dbReference type="SUPFAM" id="SSF50249">
    <property type="entry name" value="Nucleic acid-binding proteins"/>
    <property type="match status" value="4"/>
</dbReference>
<dbReference type="Proteomes" id="UP001595997">
    <property type="component" value="Unassembled WGS sequence"/>
</dbReference>
<organism evidence="6 7">
    <name type="scientific">Streptomyces ovatisporus</name>
    <dbReference type="NCBI Taxonomy" id="1128682"/>
    <lineage>
        <taxon>Bacteria</taxon>
        <taxon>Bacillati</taxon>
        <taxon>Actinomycetota</taxon>
        <taxon>Actinomycetes</taxon>
        <taxon>Kitasatosporales</taxon>
        <taxon>Streptomycetaceae</taxon>
        <taxon>Streptomyces</taxon>
    </lineage>
</organism>
<dbReference type="InterPro" id="IPR003029">
    <property type="entry name" value="S1_domain"/>
</dbReference>
<keyword evidence="7" id="KW-1185">Reference proteome</keyword>
<evidence type="ECO:0000259" key="5">
    <source>
        <dbReference type="PROSITE" id="PS50126"/>
    </source>
</evidence>
<dbReference type="EMBL" id="JBHSFH010000015">
    <property type="protein sequence ID" value="MFC4497352.1"/>
    <property type="molecule type" value="Genomic_DNA"/>
</dbReference>
<evidence type="ECO:0000256" key="4">
    <source>
        <dbReference type="SAM" id="MobiDB-lite"/>
    </source>
</evidence>
<keyword evidence="2 6" id="KW-0689">Ribosomal protein</keyword>
<dbReference type="PRINTS" id="PR00681">
    <property type="entry name" value="RIBOSOMALS1"/>
</dbReference>
<dbReference type="CDD" id="cd05687">
    <property type="entry name" value="S1_RPS1_repeat_ec1_hs1"/>
    <property type="match status" value="1"/>
</dbReference>
<feature type="compositionally biased region" description="Gly residues" evidence="4">
    <location>
        <begin position="454"/>
        <end position="480"/>
    </location>
</feature>
<name>A0ABV9ADH0_9ACTN</name>
<evidence type="ECO:0000313" key="6">
    <source>
        <dbReference type="EMBL" id="MFC4497352.1"/>
    </source>
</evidence>
<comment type="caution">
    <text evidence="6">The sequence shown here is derived from an EMBL/GenBank/DDBJ whole genome shotgun (WGS) entry which is preliminary data.</text>
</comment>
<accession>A0ABV9ADH0</accession>
<keyword evidence="3" id="KW-0687">Ribonucleoprotein</keyword>
<dbReference type="PANTHER" id="PTHR10724:SF7">
    <property type="entry name" value="SMALL RIBOSOMAL SUBUNIT PROTEIN BS1C"/>
    <property type="match status" value="1"/>
</dbReference>